<reference evidence="1" key="1">
    <citation type="submission" date="2018-05" db="EMBL/GenBank/DDBJ databases">
        <authorList>
            <person name="Lanie J.A."/>
            <person name="Ng W.-L."/>
            <person name="Kazmierczak K.M."/>
            <person name="Andrzejewski T.M."/>
            <person name="Davidsen T.M."/>
            <person name="Wayne K.J."/>
            <person name="Tettelin H."/>
            <person name="Glass J.I."/>
            <person name="Rusch D."/>
            <person name="Podicherti R."/>
            <person name="Tsui H.-C.T."/>
            <person name="Winkler M.E."/>
        </authorList>
    </citation>
    <scope>NUCLEOTIDE SEQUENCE</scope>
</reference>
<protein>
    <submittedName>
        <fullName evidence="1">Uncharacterized protein</fullName>
    </submittedName>
</protein>
<sequence length="57" mass="5577">MKVTVVTIIALTAALSGTARGQASEAGGSISGAVSFDGKVPVMKKLAISKALAACDL</sequence>
<gene>
    <name evidence="1" type="ORF">METZ01_LOCUS517550</name>
</gene>
<proteinExistence type="predicted"/>
<name>A0A383F6I0_9ZZZZ</name>
<accession>A0A383F6I0</accession>
<dbReference type="EMBL" id="UINC01231941">
    <property type="protein sequence ID" value="SVE64696.1"/>
    <property type="molecule type" value="Genomic_DNA"/>
</dbReference>
<feature type="non-terminal residue" evidence="1">
    <location>
        <position position="57"/>
    </location>
</feature>
<evidence type="ECO:0000313" key="1">
    <source>
        <dbReference type="EMBL" id="SVE64696.1"/>
    </source>
</evidence>
<dbReference type="AlphaFoldDB" id="A0A383F6I0"/>
<organism evidence="1">
    <name type="scientific">marine metagenome</name>
    <dbReference type="NCBI Taxonomy" id="408172"/>
    <lineage>
        <taxon>unclassified sequences</taxon>
        <taxon>metagenomes</taxon>
        <taxon>ecological metagenomes</taxon>
    </lineage>
</organism>